<keyword evidence="1" id="KW-0732">Signal</keyword>
<evidence type="ECO:0000256" key="1">
    <source>
        <dbReference type="SAM" id="SignalP"/>
    </source>
</evidence>
<feature type="chain" id="PRO_5016076053" description="DUF4493 domain-containing protein" evidence="1">
    <location>
        <begin position="20"/>
        <end position="247"/>
    </location>
</feature>
<accession>A0A2V4C687</accession>
<dbReference type="AlphaFoldDB" id="A0A2V4C687"/>
<name>A0A2V4C687_9FLAO</name>
<comment type="caution">
    <text evidence="2">The sequence shown here is derived from an EMBL/GenBank/DDBJ whole genome shotgun (WGS) entry which is preliminary data.</text>
</comment>
<dbReference type="OrthoDB" id="1375129at2"/>
<protein>
    <recommendedName>
        <fullName evidence="4">DUF4493 domain-containing protein</fullName>
    </recommendedName>
</protein>
<reference evidence="2 3" key="1">
    <citation type="submission" date="2018-05" db="EMBL/GenBank/DDBJ databases">
        <title>Flavobacterium sp. strain IMCC34758, incomplete genome.</title>
        <authorList>
            <person name="Joung Y."/>
        </authorList>
    </citation>
    <scope>NUCLEOTIDE SEQUENCE [LARGE SCALE GENOMIC DNA]</scope>
    <source>
        <strain evidence="2 3">IMCC34758</strain>
    </source>
</reference>
<evidence type="ECO:0000313" key="2">
    <source>
        <dbReference type="EMBL" id="PXY46876.1"/>
    </source>
</evidence>
<feature type="signal peptide" evidence="1">
    <location>
        <begin position="1"/>
        <end position="19"/>
    </location>
</feature>
<dbReference type="EMBL" id="QJHL01000001">
    <property type="protein sequence ID" value="PXY46876.1"/>
    <property type="molecule type" value="Genomic_DNA"/>
</dbReference>
<evidence type="ECO:0000313" key="3">
    <source>
        <dbReference type="Proteomes" id="UP000247681"/>
    </source>
</evidence>
<dbReference type="PROSITE" id="PS51257">
    <property type="entry name" value="PROKAR_LIPOPROTEIN"/>
    <property type="match status" value="1"/>
</dbReference>
<keyword evidence="3" id="KW-1185">Reference proteome</keyword>
<organism evidence="2 3">
    <name type="scientific">Flavobacterium hydrophilum</name>
    <dbReference type="NCBI Taxonomy" id="2211445"/>
    <lineage>
        <taxon>Bacteria</taxon>
        <taxon>Pseudomonadati</taxon>
        <taxon>Bacteroidota</taxon>
        <taxon>Flavobacteriia</taxon>
        <taxon>Flavobacteriales</taxon>
        <taxon>Flavobacteriaceae</taxon>
        <taxon>Flavobacterium</taxon>
    </lineage>
</organism>
<sequence>MKKARALLLALLVVTTSCESELTNEFDVAQKPVKVNIKGFSTPDAVEIRLNGKPVIINDNSFYTQNIETTLNFVLDKGEKNPLAIYNHETGSQIATYEINYDNIVDYENFYFFNLPDIFLEVYAVKPTINLGKVGFKFLFANLGEFSGTQLESVKGVLKRENGVVLATFENIGKNDFSEFKIYNFFSNTAPVFLELYKPGTTEPYTGTSPIKVQIIQTYGVNMIVLQEKQENGTVVVKGDIDIADYL</sequence>
<dbReference type="Proteomes" id="UP000247681">
    <property type="component" value="Unassembled WGS sequence"/>
</dbReference>
<gene>
    <name evidence="2" type="ORF">DMB68_06935</name>
</gene>
<dbReference type="RefSeq" id="WP_110345882.1">
    <property type="nucleotide sequence ID" value="NZ_QJHL01000001.1"/>
</dbReference>
<evidence type="ECO:0008006" key="4">
    <source>
        <dbReference type="Google" id="ProtNLM"/>
    </source>
</evidence>
<proteinExistence type="predicted"/>